<dbReference type="PANTHER" id="PTHR12296:SF17">
    <property type="entry name" value="DENN DOMAIN-CONTAINING PROTEIN 4C"/>
    <property type="match status" value="1"/>
</dbReference>
<feature type="repeat" description="PPR" evidence="3">
    <location>
        <begin position="818"/>
        <end position="852"/>
    </location>
</feature>
<feature type="compositionally biased region" description="Basic and acidic residues" evidence="4">
    <location>
        <begin position="1145"/>
        <end position="1196"/>
    </location>
</feature>
<dbReference type="PROSITE" id="PS50211">
    <property type="entry name" value="DENN"/>
    <property type="match status" value="1"/>
</dbReference>
<evidence type="ECO:0000259" key="6">
    <source>
        <dbReference type="PROSITE" id="PS51498"/>
    </source>
</evidence>
<feature type="region of interest" description="Disordered" evidence="4">
    <location>
        <begin position="1278"/>
        <end position="1369"/>
    </location>
</feature>
<dbReference type="InterPro" id="IPR018798">
    <property type="entry name" value="MVB12A/B"/>
</dbReference>
<evidence type="ECO:0000256" key="3">
    <source>
        <dbReference type="PROSITE-ProRule" id="PRU00708"/>
    </source>
</evidence>
<gene>
    <name evidence="8" type="primary">dennd4c</name>
</gene>
<name>A0A6J2VVX1_CHACN</name>
<dbReference type="NCBIfam" id="TIGR00756">
    <property type="entry name" value="PPR"/>
    <property type="match status" value="1"/>
</dbReference>
<feature type="compositionally biased region" description="Low complexity" evidence="4">
    <location>
        <begin position="1200"/>
        <end position="1216"/>
    </location>
</feature>
<dbReference type="PROSITE" id="PS51375">
    <property type="entry name" value="PPR"/>
    <property type="match status" value="1"/>
</dbReference>
<dbReference type="InterPro" id="IPR001194">
    <property type="entry name" value="cDENN_dom"/>
</dbReference>
<organism evidence="7 8">
    <name type="scientific">Chanos chanos</name>
    <name type="common">Milkfish</name>
    <name type="synonym">Mugil chanos</name>
    <dbReference type="NCBI Taxonomy" id="29144"/>
    <lineage>
        <taxon>Eukaryota</taxon>
        <taxon>Metazoa</taxon>
        <taxon>Chordata</taxon>
        <taxon>Craniata</taxon>
        <taxon>Vertebrata</taxon>
        <taxon>Euteleostomi</taxon>
        <taxon>Actinopterygii</taxon>
        <taxon>Neopterygii</taxon>
        <taxon>Teleostei</taxon>
        <taxon>Ostariophysi</taxon>
        <taxon>Gonorynchiformes</taxon>
        <taxon>Chanidae</taxon>
        <taxon>Chanos</taxon>
    </lineage>
</organism>
<evidence type="ECO:0000256" key="4">
    <source>
        <dbReference type="SAM" id="MobiDB-lite"/>
    </source>
</evidence>
<dbReference type="PANTHER" id="PTHR12296">
    <property type="entry name" value="DENN DOMAIN-CONTAINING PROTEIN 4"/>
    <property type="match status" value="1"/>
</dbReference>
<evidence type="ECO:0000256" key="1">
    <source>
        <dbReference type="ARBA" id="ARBA00022553"/>
    </source>
</evidence>
<feature type="region of interest" description="Disordered" evidence="4">
    <location>
        <begin position="1586"/>
        <end position="1700"/>
    </location>
</feature>
<dbReference type="Proteomes" id="UP000504632">
    <property type="component" value="Chromosome 7"/>
</dbReference>
<dbReference type="GO" id="GO:0005829">
    <property type="term" value="C:cytosol"/>
    <property type="evidence" value="ECO:0007669"/>
    <property type="project" value="UniProtKB-ARBA"/>
</dbReference>
<protein>
    <submittedName>
        <fullName evidence="8">LOW QUALITY PROTEIN: DENN domain-containing protein 4C</fullName>
    </submittedName>
</protein>
<dbReference type="Gene3D" id="3.40.50.11500">
    <property type="match status" value="1"/>
</dbReference>
<feature type="compositionally biased region" description="Polar residues" evidence="4">
    <location>
        <begin position="1285"/>
        <end position="1307"/>
    </location>
</feature>
<feature type="compositionally biased region" description="Low complexity" evidence="4">
    <location>
        <begin position="1343"/>
        <end position="1356"/>
    </location>
</feature>
<feature type="region of interest" description="Disordered" evidence="4">
    <location>
        <begin position="944"/>
        <end position="1004"/>
    </location>
</feature>
<feature type="region of interest" description="Disordered" evidence="4">
    <location>
        <begin position="897"/>
        <end position="930"/>
    </location>
</feature>
<sequence>MIEDKGHRVTDYFVVAGLTDKSTPLEQDLSETKSSGPKAPITDLAVINKSAGETVPEGFTCIETTYSGQPANLNHGSLKSPELFLCYKRGREKPPLIDIGVLYEGKERLIQGCEVIQATPFGRCANVNNSSATSQRIFITFRRAPPIQPQNSLAVTDICVIITSKGEIPPHTFCKVDKNLNCGMWGSSVFLCYKKSVSASNSIAYKAGLIFRYPAEDYESFPLSESVPLFCLPMGAKIESWAPNTRYPLPVFSTFVLTSSSGEKVYGAAIQFYERHPVENLSEKQKIQLGLLTAVEKKPITDRLVNTNKCICLLSHWPFFESFRKFLMFLYKLSVSGPHPLPIEKHISHFMHNVSFPSPQRPRILVQLSAHDTLTLSQPVSTPLPLSGADYSTLLMNLGSENCASLLHFVLLESKILLHSLRPAVLTGVAEAVVAMIFPFQWQCPYIPLCPLSLAGVLNAPCPFIVGVDSRYFDLYDPPPDVVCVDLDTNTIYLSDEKRHSNWKNIPKKPCKSLINSLSNLHNQLAAVRRTPTEGSAIDMTPIEADFTWQKKRTGLEMEIQEAFLRFMASILKGYRTYLKPITQAPSEKATAADSLYDLQGFLKSRDRAHQKFYSQLTKTQIFIRFIEECTFVSDKDTGLAFFDYCIEKLFPSDKGTDKGSKVEGESYEDTRLLELDESQKSEHTVFVMPPEPPPEDGSEPPPKYSYNNFPRLQLDLFDRPVELRPALSTRAAGASLSSSPALLAKRTKQEIKLAYKMAKRFYSNPPLWAKCLFSHCYSLWFICLPAGMRAAHSKPRAMQQAYDVLLKMRSTEVEVLDEVCYRVVMQLCGQWGMPVMAVRVLMEMKKAKIHPNAITYGYYNKAVLESPWPSRNRSGHFMWTKVRNVVRGVAQFKQALRGNAHSKEPPLINTGEADGDRFSHGSADSEANGDEHTVFSRHLIVGDPSESQCSTGGQSDQGYGSKDELHQDSSDLANVPASPLPTADHSSKSKAAEDQHNGEDAAGSVDSAVAITDPPSPVDPAPPPASIVKLSTGSFDGTKGIGETGGGASKLFIPRSKSEDVVLPVEGGSGKLDAVSQTTQQQRIKAFAERSCSFSTESRAGMLGKKGSLELSVDHMGADARILAAAFSGGKTPPPILATGSAFKELEAETETKHSLVNKGSEEEGVGEKEVAAPEKEEEQGQKEEQGERLSKEDVTPQGSVGVGRSCSSGSSSSKVVEREDVEVGADPLSLLASESEDAASIQSQESARNVPPVVSRNLADEIEMYMNLKNPLGIKASSMELHQGTNQDSESQQGDSTDSPATIQSVERRSSLPVGHSKMPGPRDTPKRSPAVTRSKTFAAKSPKTPGSTPTSTSLTALVRSSQSGSLGSVINSISGIKMDALLSGPKIDMLKSGMKQAANVASKVLGAVASAYSYSDDEEDTAQPRDAFPARLEDHLFSDDGEVENSVPRGLMPSLASNGLTHSTTSLGSSSGSSDTGKVQHPSSMPASKSMRSGDSERSEQSSSHHASTSSINQNCALEVLMSSCSQCRSCEVLVYDEEIMAGWTADDSNLNTTCPFCRNSFLPLLQVEFNDLRSTSGFYLKGSTSGDSIHSTSTQPTPSISSEHKEGSPSDPPDLISFAESSEDTEELRVSPTDQAETQKTLVPTPVHSDPLGLMERQAEKRGTSLTRSNSVGGPLQSLDSTQRPNHGVSTTSLPSSLQEVAETLGQKRQNPKPVSVPYLSPLVLRKELESLLENEGDQVIYTHKFLSQHPIIFWNLVWYFRRLDLPSVLPGLILTSEHCNNGVQLPQTSLSQDSKQVYVQLLWDNINLHQEPNEPLYQLWRTFWQKKGSLAPTDHQETRTLLNSIVRSIQTNDVYSPITLLLREIKRRPDVKRQRSIYREILFLSLVALGKENIDVEAFDREYKVAYDNLSPEQLKALSSIDRPPSKSVQWCLKCFGAPVI</sequence>
<dbReference type="GO" id="GO:0005085">
    <property type="term" value="F:guanyl-nucleotide exchange factor activity"/>
    <property type="evidence" value="ECO:0007669"/>
    <property type="project" value="UniProtKB-KW"/>
</dbReference>
<dbReference type="PROSITE" id="PS51498">
    <property type="entry name" value="MABP"/>
    <property type="match status" value="1"/>
</dbReference>
<dbReference type="Pfam" id="PF02141">
    <property type="entry name" value="DENN"/>
    <property type="match status" value="1"/>
</dbReference>
<dbReference type="InterPro" id="IPR043153">
    <property type="entry name" value="DENN_C"/>
</dbReference>
<feature type="region of interest" description="Disordered" evidence="4">
    <location>
        <begin position="1443"/>
        <end position="1513"/>
    </location>
</feature>
<dbReference type="SMART" id="SM00801">
    <property type="entry name" value="dDENN"/>
    <property type="match status" value="1"/>
</dbReference>
<feature type="region of interest" description="Disordered" evidence="4">
    <location>
        <begin position="680"/>
        <end position="704"/>
    </location>
</feature>
<feature type="compositionally biased region" description="Polar residues" evidence="4">
    <location>
        <begin position="1668"/>
        <end position="1700"/>
    </location>
</feature>
<dbReference type="InParanoid" id="A0A6J2VVX1"/>
<dbReference type="InterPro" id="IPR037516">
    <property type="entry name" value="Tripartite_DENN"/>
</dbReference>
<feature type="compositionally biased region" description="Low complexity" evidence="4">
    <location>
        <begin position="1592"/>
        <end position="1605"/>
    </location>
</feature>
<keyword evidence="1" id="KW-0597">Phosphoprotein</keyword>
<feature type="compositionally biased region" description="Basic and acidic residues" evidence="4">
    <location>
        <begin position="986"/>
        <end position="1000"/>
    </location>
</feature>
<feature type="compositionally biased region" description="Polar residues" evidence="4">
    <location>
        <begin position="946"/>
        <end position="959"/>
    </location>
</feature>
<dbReference type="InterPro" id="IPR023341">
    <property type="entry name" value="MABP"/>
</dbReference>
<dbReference type="FunFam" id="1.25.40.10:FF:000042">
    <property type="entry name" value="C-myc promoter-binding protein isoform X1"/>
    <property type="match status" value="1"/>
</dbReference>
<keyword evidence="7" id="KW-1185">Reference proteome</keyword>
<dbReference type="CTD" id="55667"/>
<feature type="domain" description="UDENN" evidence="5">
    <location>
        <begin position="189"/>
        <end position="639"/>
    </location>
</feature>
<evidence type="ECO:0000313" key="7">
    <source>
        <dbReference type="Proteomes" id="UP000504632"/>
    </source>
</evidence>
<feature type="compositionally biased region" description="Polar residues" evidence="4">
    <location>
        <begin position="1357"/>
        <end position="1369"/>
    </location>
</feature>
<dbReference type="FunFam" id="2.100.10.50:FF:000001">
    <property type="entry name" value="DENN domain containing 4C"/>
    <property type="match status" value="1"/>
</dbReference>
<dbReference type="SMART" id="SM00800">
    <property type="entry name" value="uDENN"/>
    <property type="match status" value="1"/>
</dbReference>
<dbReference type="Pfam" id="PF03456">
    <property type="entry name" value="uDENN"/>
    <property type="match status" value="1"/>
</dbReference>
<dbReference type="SMART" id="SM00799">
    <property type="entry name" value="DENN"/>
    <property type="match status" value="1"/>
</dbReference>
<dbReference type="RefSeq" id="XP_030635949.1">
    <property type="nucleotide sequence ID" value="XM_030780089.1"/>
</dbReference>
<dbReference type="Pfam" id="PF03455">
    <property type="entry name" value="dDENN"/>
    <property type="match status" value="1"/>
</dbReference>
<evidence type="ECO:0000256" key="2">
    <source>
        <dbReference type="ARBA" id="ARBA00022658"/>
    </source>
</evidence>
<dbReference type="GeneID" id="115816910"/>
<dbReference type="InterPro" id="IPR051696">
    <property type="entry name" value="DENN_Domain_GEFs"/>
</dbReference>
<dbReference type="Pfam" id="PF10240">
    <property type="entry name" value="DUF2464"/>
    <property type="match status" value="1"/>
</dbReference>
<keyword evidence="2" id="KW-0344">Guanine-nucleotide releasing factor</keyword>
<dbReference type="InterPro" id="IPR011990">
    <property type="entry name" value="TPR-like_helical_dom_sf"/>
</dbReference>
<feature type="domain" description="MABP" evidence="6">
    <location>
        <begin position="38"/>
        <end position="197"/>
    </location>
</feature>
<feature type="compositionally biased region" description="Low complexity" evidence="4">
    <location>
        <begin position="1504"/>
        <end position="1513"/>
    </location>
</feature>
<proteinExistence type="predicted"/>
<feature type="compositionally biased region" description="Polar residues" evidence="4">
    <location>
        <begin position="1636"/>
        <end position="1646"/>
    </location>
</feature>
<feature type="compositionally biased region" description="Polar residues" evidence="4">
    <location>
        <begin position="1484"/>
        <end position="1494"/>
    </location>
</feature>
<feature type="region of interest" description="Disordered" evidence="4">
    <location>
        <begin position="1128"/>
        <end position="1254"/>
    </location>
</feature>
<evidence type="ECO:0000259" key="5">
    <source>
        <dbReference type="PROSITE" id="PS50211"/>
    </source>
</evidence>
<reference evidence="8" key="1">
    <citation type="submission" date="2025-08" db="UniProtKB">
        <authorList>
            <consortium name="RefSeq"/>
        </authorList>
    </citation>
    <scope>IDENTIFICATION</scope>
</reference>
<dbReference type="OrthoDB" id="75250at2759"/>
<dbReference type="InterPro" id="IPR005112">
    <property type="entry name" value="dDENN_dom"/>
</dbReference>
<evidence type="ECO:0000313" key="8">
    <source>
        <dbReference type="RefSeq" id="XP_030635949.1"/>
    </source>
</evidence>
<dbReference type="Gene3D" id="2.100.10.50">
    <property type="match status" value="1"/>
</dbReference>
<dbReference type="GO" id="GO:0032483">
    <property type="term" value="P:regulation of Rab protein signal transduction"/>
    <property type="evidence" value="ECO:0007669"/>
    <property type="project" value="TreeGrafter"/>
</dbReference>
<accession>A0A6J2VVX1</accession>
<dbReference type="InterPro" id="IPR002885">
    <property type="entry name" value="PPR_rpt"/>
</dbReference>
<dbReference type="GO" id="GO:0000813">
    <property type="term" value="C:ESCRT I complex"/>
    <property type="evidence" value="ECO:0007669"/>
    <property type="project" value="InterPro"/>
</dbReference>
<dbReference type="InterPro" id="IPR005113">
    <property type="entry name" value="uDENN_dom"/>
</dbReference>
<feature type="compositionally biased region" description="Low complexity" evidence="4">
    <location>
        <begin position="1460"/>
        <end position="1480"/>
    </location>
</feature>
<dbReference type="Gene3D" id="1.25.40.10">
    <property type="entry name" value="Tetratricopeptide repeat domain"/>
    <property type="match status" value="1"/>
</dbReference>